<dbReference type="OrthoDB" id="419598at2759"/>
<dbReference type="Proteomes" id="UP000288168">
    <property type="component" value="Unassembled WGS sequence"/>
</dbReference>
<comment type="caution">
    <text evidence="5">The sequence shown here is derived from an EMBL/GenBank/DDBJ whole genome shotgun (WGS) entry which is preliminary data.</text>
</comment>
<dbReference type="PANTHER" id="PTHR47706:SF4">
    <property type="entry name" value="NMRA-LIKE DOMAIN-CONTAINING PROTEIN"/>
    <property type="match status" value="1"/>
</dbReference>
<evidence type="ECO:0000256" key="3">
    <source>
        <dbReference type="ARBA" id="ARBA00023002"/>
    </source>
</evidence>
<proteinExistence type="inferred from homology"/>
<dbReference type="Gene3D" id="3.90.25.10">
    <property type="entry name" value="UDP-galactose 4-epimerase, domain 1"/>
    <property type="match status" value="1"/>
</dbReference>
<dbReference type="InterPro" id="IPR051609">
    <property type="entry name" value="NmrA/Isoflavone_reductase-like"/>
</dbReference>
<evidence type="ECO:0000259" key="4">
    <source>
        <dbReference type="Pfam" id="PF13460"/>
    </source>
</evidence>
<reference evidence="5 6" key="1">
    <citation type="submission" date="2017-06" db="EMBL/GenBank/DDBJ databases">
        <title>Comparative genomic analysis of Ambrosia Fusariam Clade fungi.</title>
        <authorList>
            <person name="Stajich J.E."/>
            <person name="Carrillo J."/>
            <person name="Kijimoto T."/>
            <person name="Eskalen A."/>
            <person name="O'Donnell K."/>
            <person name="Kasson M."/>
        </authorList>
    </citation>
    <scope>NUCLEOTIDE SEQUENCE [LARGE SCALE GENOMIC DNA]</scope>
    <source>
        <strain evidence="5 6">NRRL62584</strain>
    </source>
</reference>
<comment type="similarity">
    <text evidence="1">Belongs to the NmrA-type oxidoreductase family. Isoflavone reductase subfamily.</text>
</comment>
<dbReference type="InterPro" id="IPR036291">
    <property type="entry name" value="NAD(P)-bd_dom_sf"/>
</dbReference>
<dbReference type="AlphaFoldDB" id="A0A428NQH1"/>
<evidence type="ECO:0000256" key="1">
    <source>
        <dbReference type="ARBA" id="ARBA00005725"/>
    </source>
</evidence>
<protein>
    <recommendedName>
        <fullName evidence="4">NAD(P)-binding domain-containing protein</fullName>
    </recommendedName>
</protein>
<organism evidence="5 6">
    <name type="scientific">Fusarium duplospermum</name>
    <dbReference type="NCBI Taxonomy" id="1325734"/>
    <lineage>
        <taxon>Eukaryota</taxon>
        <taxon>Fungi</taxon>
        <taxon>Dikarya</taxon>
        <taxon>Ascomycota</taxon>
        <taxon>Pezizomycotina</taxon>
        <taxon>Sordariomycetes</taxon>
        <taxon>Hypocreomycetidae</taxon>
        <taxon>Hypocreales</taxon>
        <taxon>Nectriaceae</taxon>
        <taxon>Fusarium</taxon>
        <taxon>Fusarium solani species complex</taxon>
    </lineage>
</organism>
<dbReference type="PANTHER" id="PTHR47706">
    <property type="entry name" value="NMRA-LIKE FAMILY PROTEIN"/>
    <property type="match status" value="1"/>
</dbReference>
<keyword evidence="2" id="KW-0521">NADP</keyword>
<evidence type="ECO:0000313" key="5">
    <source>
        <dbReference type="EMBL" id="RSL43054.1"/>
    </source>
</evidence>
<dbReference type="EMBL" id="NKCI01000338">
    <property type="protein sequence ID" value="RSL43054.1"/>
    <property type="molecule type" value="Genomic_DNA"/>
</dbReference>
<dbReference type="InterPro" id="IPR016040">
    <property type="entry name" value="NAD(P)-bd_dom"/>
</dbReference>
<feature type="domain" description="NAD(P)-binding" evidence="4">
    <location>
        <begin position="9"/>
        <end position="124"/>
    </location>
</feature>
<keyword evidence="6" id="KW-1185">Reference proteome</keyword>
<name>A0A428NQH1_9HYPO</name>
<evidence type="ECO:0000256" key="2">
    <source>
        <dbReference type="ARBA" id="ARBA00022857"/>
    </source>
</evidence>
<keyword evidence="3" id="KW-0560">Oxidoreductase</keyword>
<dbReference type="Gene3D" id="3.40.50.720">
    <property type="entry name" value="NAD(P)-binding Rossmann-like Domain"/>
    <property type="match status" value="1"/>
</dbReference>
<sequence length="302" mass="34465">MKVAIAGLGDVSKYLLEELPKEGHDIVALTRSLKPQFTTVEQRVTDYSISDLKKHLADCDAVVSAITIHAPEFASIHLAILQACKESPKCRRFLPSAWAGNYEEVNDQPLYAGQDLLPILEAFRGQKDVYWTFFCQGWMVDYILPSNQRHLAHFGERWVQNYETKVFTLYGNGAQKVDFTSARDTTRAVGVLLNHDPSTWEDFTCVSGQQMTWRELWEFVKAREPEYTVQKKSLAQSIKQFIAKRSKAEVAASMYEMMGHSEALAFPDGKIERHREKFFKGMKFRTPAELYDEARANPGVIV</sequence>
<evidence type="ECO:0000313" key="6">
    <source>
        <dbReference type="Proteomes" id="UP000288168"/>
    </source>
</evidence>
<dbReference type="GO" id="GO:0016491">
    <property type="term" value="F:oxidoreductase activity"/>
    <property type="evidence" value="ECO:0007669"/>
    <property type="project" value="UniProtKB-KW"/>
</dbReference>
<gene>
    <name evidence="5" type="ORF">CEP54_015238</name>
</gene>
<dbReference type="Pfam" id="PF13460">
    <property type="entry name" value="NAD_binding_10"/>
    <property type="match status" value="1"/>
</dbReference>
<dbReference type="SUPFAM" id="SSF51735">
    <property type="entry name" value="NAD(P)-binding Rossmann-fold domains"/>
    <property type="match status" value="1"/>
</dbReference>
<accession>A0A428NQH1</accession>